<proteinExistence type="predicted"/>
<dbReference type="InterPro" id="IPR015943">
    <property type="entry name" value="WD40/YVTN_repeat-like_dom_sf"/>
</dbReference>
<protein>
    <submittedName>
        <fullName evidence="1">Uncharacterized protein</fullName>
    </submittedName>
</protein>
<dbReference type="InterPro" id="IPR036322">
    <property type="entry name" value="WD40_repeat_dom_sf"/>
</dbReference>
<name>A0A438K952_VITVI</name>
<comment type="caution">
    <text evidence="1">The sequence shown here is derived from an EMBL/GenBank/DDBJ whole genome shotgun (WGS) entry which is preliminary data.</text>
</comment>
<sequence>MKERRTVRLRMVPGISGASLLSATDCLSQKQRRWPEDMAWHPEGNSIFSVYNADDGDSQISVLNLNRTKGVRALLEIDYWRLINNCHFILILQGARVTFLEEKPHVKGIINSISFMPWENPCFVTGGSDHAVVLWNEKDEEKLWKPKALHRNMHSSAVMGVAGMQQKQIVLSVGADKRIIGLDLHTGRTDFKHQIDSKCMSIVLIHVISIYIWFRQGKKHLEFAAGICLP</sequence>
<dbReference type="Proteomes" id="UP000288805">
    <property type="component" value="Unassembled WGS sequence"/>
</dbReference>
<evidence type="ECO:0000313" key="2">
    <source>
        <dbReference type="Proteomes" id="UP000288805"/>
    </source>
</evidence>
<organism evidence="1 2">
    <name type="scientific">Vitis vinifera</name>
    <name type="common">Grape</name>
    <dbReference type="NCBI Taxonomy" id="29760"/>
    <lineage>
        <taxon>Eukaryota</taxon>
        <taxon>Viridiplantae</taxon>
        <taxon>Streptophyta</taxon>
        <taxon>Embryophyta</taxon>
        <taxon>Tracheophyta</taxon>
        <taxon>Spermatophyta</taxon>
        <taxon>Magnoliopsida</taxon>
        <taxon>eudicotyledons</taxon>
        <taxon>Gunneridae</taxon>
        <taxon>Pentapetalae</taxon>
        <taxon>rosids</taxon>
        <taxon>Vitales</taxon>
        <taxon>Vitaceae</taxon>
        <taxon>Viteae</taxon>
        <taxon>Vitis</taxon>
    </lineage>
</organism>
<dbReference type="PANTHER" id="PTHR47232:SF1">
    <property type="entry name" value="TRANSDUCIN FAMILY PROTEIN _ WD-40 REPEAT FAMILY PROTEIN"/>
    <property type="match status" value="1"/>
</dbReference>
<evidence type="ECO:0000313" key="1">
    <source>
        <dbReference type="EMBL" id="RVX17725.1"/>
    </source>
</evidence>
<gene>
    <name evidence="1" type="ORF">CK203_003955</name>
</gene>
<accession>A0A438K952</accession>
<reference evidence="1 2" key="1">
    <citation type="journal article" date="2018" name="PLoS Genet.">
        <title>Population sequencing reveals clonal diversity and ancestral inbreeding in the grapevine cultivar Chardonnay.</title>
        <authorList>
            <person name="Roach M.J."/>
            <person name="Johnson D.L."/>
            <person name="Bohlmann J."/>
            <person name="van Vuuren H.J."/>
            <person name="Jones S.J."/>
            <person name="Pretorius I.S."/>
            <person name="Schmidt S.A."/>
            <person name="Borneman A.R."/>
        </authorList>
    </citation>
    <scope>NUCLEOTIDE SEQUENCE [LARGE SCALE GENOMIC DNA]</scope>
    <source>
        <strain evidence="2">cv. Chardonnay</strain>
        <tissue evidence="1">Leaf</tissue>
    </source>
</reference>
<dbReference type="Gene3D" id="2.130.10.10">
    <property type="entry name" value="YVTN repeat-like/Quinoprotein amine dehydrogenase"/>
    <property type="match status" value="1"/>
</dbReference>
<dbReference type="AlphaFoldDB" id="A0A438K952"/>
<dbReference type="SUPFAM" id="SSF50978">
    <property type="entry name" value="WD40 repeat-like"/>
    <property type="match status" value="1"/>
</dbReference>
<dbReference type="EMBL" id="QGNW01000012">
    <property type="protein sequence ID" value="RVX17725.1"/>
    <property type="molecule type" value="Genomic_DNA"/>
</dbReference>
<dbReference type="PANTHER" id="PTHR47232">
    <property type="entry name" value="TRANSDUCIN FAMILY PROTEIN / WD-40 REPEAT FAMILY PROTEIN"/>
    <property type="match status" value="1"/>
</dbReference>